<reference evidence="1 2" key="1">
    <citation type="journal article" date="2022" name="New Phytol.">
        <title>Ecological generalism drives hyperdiversity of secondary metabolite gene clusters in xylarialean endophytes.</title>
        <authorList>
            <person name="Franco M.E.E."/>
            <person name="Wisecaver J.H."/>
            <person name="Arnold A.E."/>
            <person name="Ju Y.M."/>
            <person name="Slot J.C."/>
            <person name="Ahrendt S."/>
            <person name="Moore L.P."/>
            <person name="Eastman K.E."/>
            <person name="Scott K."/>
            <person name="Konkel Z."/>
            <person name="Mondo S.J."/>
            <person name="Kuo A."/>
            <person name="Hayes R.D."/>
            <person name="Haridas S."/>
            <person name="Andreopoulos B."/>
            <person name="Riley R."/>
            <person name="LaButti K."/>
            <person name="Pangilinan J."/>
            <person name="Lipzen A."/>
            <person name="Amirebrahimi M."/>
            <person name="Yan J."/>
            <person name="Adam C."/>
            <person name="Keymanesh K."/>
            <person name="Ng V."/>
            <person name="Louie K."/>
            <person name="Northen T."/>
            <person name="Drula E."/>
            <person name="Henrissat B."/>
            <person name="Hsieh H.M."/>
            <person name="Youens-Clark K."/>
            <person name="Lutzoni F."/>
            <person name="Miadlikowska J."/>
            <person name="Eastwood D.C."/>
            <person name="Hamelin R.C."/>
            <person name="Grigoriev I.V."/>
            <person name="U'Ren J.M."/>
        </authorList>
    </citation>
    <scope>NUCLEOTIDE SEQUENCE [LARGE SCALE GENOMIC DNA]</scope>
    <source>
        <strain evidence="1 2">CBS 119005</strain>
    </source>
</reference>
<organism evidence="1 2">
    <name type="scientific">Hypoxylon rubiginosum</name>
    <dbReference type="NCBI Taxonomy" id="110542"/>
    <lineage>
        <taxon>Eukaryota</taxon>
        <taxon>Fungi</taxon>
        <taxon>Dikarya</taxon>
        <taxon>Ascomycota</taxon>
        <taxon>Pezizomycotina</taxon>
        <taxon>Sordariomycetes</taxon>
        <taxon>Xylariomycetidae</taxon>
        <taxon>Xylariales</taxon>
        <taxon>Hypoxylaceae</taxon>
        <taxon>Hypoxylon</taxon>
    </lineage>
</organism>
<comment type="caution">
    <text evidence="1">The sequence shown here is derived from an EMBL/GenBank/DDBJ whole genome shotgun (WGS) entry which is preliminary data.</text>
</comment>
<accession>A0ACB9YWQ8</accession>
<dbReference type="Proteomes" id="UP001497700">
    <property type="component" value="Unassembled WGS sequence"/>
</dbReference>
<protein>
    <submittedName>
        <fullName evidence="1">Uncharacterized protein</fullName>
    </submittedName>
</protein>
<keyword evidence="2" id="KW-1185">Reference proteome</keyword>
<evidence type="ECO:0000313" key="1">
    <source>
        <dbReference type="EMBL" id="KAI4863135.1"/>
    </source>
</evidence>
<name>A0ACB9YWQ8_9PEZI</name>
<gene>
    <name evidence="1" type="ORF">F4820DRAFT_386587</name>
</gene>
<dbReference type="EMBL" id="MU393510">
    <property type="protein sequence ID" value="KAI4863135.1"/>
    <property type="molecule type" value="Genomic_DNA"/>
</dbReference>
<evidence type="ECO:0000313" key="2">
    <source>
        <dbReference type="Proteomes" id="UP001497700"/>
    </source>
</evidence>
<sequence>MFIPIVSRPPTSNRIHRDEFYTNVYYQQGESKPQIIAMFAHLPWQFALLALSTPLSSANPILTRQEALYPPSTFSKGFKLIANVTDRAHDLSPPVHGWALQGVHTGAGLNSAILNNTTPGMIFYQNGTLTDVYRQQSDMLTDVGRPLTPYGIIMRYPSDAEKVVALGIDAGSGTAGITLTDPPYPMTELSAYASQFVACKENIPYYPPDHEFVVVKVFRNQYQVPSNCVVVEFLPQCATLPDLPEGSYSSHEFANGARCFEDPANIDWSKYSEVR</sequence>
<proteinExistence type="predicted"/>